<dbReference type="GO" id="GO:0051903">
    <property type="term" value="F:S-(hydroxymethyl)glutathione dehydrogenase [NAD(P)+] activity"/>
    <property type="evidence" value="ECO:0007669"/>
    <property type="project" value="TreeGrafter"/>
</dbReference>
<dbReference type="InterPro" id="IPR002328">
    <property type="entry name" value="ADH_Zn_CS"/>
</dbReference>
<dbReference type="Gene3D" id="3.90.180.10">
    <property type="entry name" value="Medium-chain alcohol dehydrogenases, catalytic domain"/>
    <property type="match status" value="1"/>
</dbReference>
<dbReference type="PANTHER" id="PTHR43880:SF12">
    <property type="entry name" value="ALCOHOL DEHYDROGENASE CLASS-3"/>
    <property type="match status" value="1"/>
</dbReference>
<dbReference type="SUPFAM" id="SSF50129">
    <property type="entry name" value="GroES-like"/>
    <property type="match status" value="2"/>
</dbReference>
<dbReference type="GO" id="GO:0008270">
    <property type="term" value="F:zinc ion binding"/>
    <property type="evidence" value="ECO:0007669"/>
    <property type="project" value="InterPro"/>
</dbReference>
<dbReference type="Pfam" id="PF08240">
    <property type="entry name" value="ADH_N"/>
    <property type="match status" value="1"/>
</dbReference>
<comment type="caution">
    <text evidence="8">The sequence shown here is derived from an EMBL/GenBank/DDBJ whole genome shotgun (WGS) entry which is preliminary data.</text>
</comment>
<keyword evidence="2 6" id="KW-0479">Metal-binding</keyword>
<dbReference type="Pfam" id="PF00107">
    <property type="entry name" value="ADH_zinc_N"/>
    <property type="match status" value="1"/>
</dbReference>
<dbReference type="InterPro" id="IPR013154">
    <property type="entry name" value="ADH-like_N"/>
</dbReference>
<dbReference type="PANTHER" id="PTHR43880">
    <property type="entry name" value="ALCOHOL DEHYDROGENASE"/>
    <property type="match status" value="1"/>
</dbReference>
<dbReference type="FunFam" id="3.40.50.720:FF:000003">
    <property type="entry name" value="S-(hydroxymethyl)glutathione dehydrogenase"/>
    <property type="match status" value="1"/>
</dbReference>
<dbReference type="Proteomes" id="UP000445582">
    <property type="component" value="Unassembled WGS sequence"/>
</dbReference>
<keyword evidence="5" id="KW-0520">NAD</keyword>
<name>A0A844YJW7_9SPHN</name>
<evidence type="ECO:0000313" key="9">
    <source>
        <dbReference type="Proteomes" id="UP000445582"/>
    </source>
</evidence>
<sequence length="362" mass="37711">MAKAAILEQVGSLTIGEVELADPGPHEVLIDTKACGLCHSDLHFINGSYPHPMPAIPGHEAAGVVRAVGTEVKTVKPGDHVVSCLSAFCGHCEFCVTGRMALCMGADTRRDQTAKPRIMRADGSEPVAQMLNLSAFCEQMLIHEHACVSIDKDMPLDRAAIIGCAVTTGAGTIFNACSVVPGESVAVIGCGGVGLAAINAAKIAGAGQVIAVDPIAEKRELAMVLGATHAVDAMASDAVEQIHKISNGGVHHGIEAVGRQASADLAVKSLRRGGTATILGMMPLDCKVGLGAMDLLSGKKLQGAIMGMNHFPVDLPRLVDFYMRGLLDLDTIIAERIPLEKINEGFAKMEGGHSARSVVVFD</sequence>
<dbReference type="InterPro" id="IPR036291">
    <property type="entry name" value="NAD(P)-bd_dom_sf"/>
</dbReference>
<keyword evidence="9" id="KW-1185">Reference proteome</keyword>
<protein>
    <submittedName>
        <fullName evidence="8">Alcohol dehydrogenase catalytic domain-containing protein</fullName>
    </submittedName>
</protein>
<dbReference type="EMBL" id="WTYN01000003">
    <property type="protein sequence ID" value="MXO63795.1"/>
    <property type="molecule type" value="Genomic_DNA"/>
</dbReference>
<dbReference type="PROSITE" id="PS00059">
    <property type="entry name" value="ADH_ZINC"/>
    <property type="match status" value="1"/>
</dbReference>
<evidence type="ECO:0000256" key="5">
    <source>
        <dbReference type="ARBA" id="ARBA00023027"/>
    </source>
</evidence>
<evidence type="ECO:0000256" key="3">
    <source>
        <dbReference type="ARBA" id="ARBA00022833"/>
    </source>
</evidence>
<accession>A0A844YJW7</accession>
<reference evidence="8 9" key="1">
    <citation type="submission" date="2019-12" db="EMBL/GenBank/DDBJ databases">
        <title>Genomic-based taxomic classification of the family Erythrobacteraceae.</title>
        <authorList>
            <person name="Xu L."/>
        </authorList>
    </citation>
    <scope>NUCLEOTIDE SEQUENCE [LARGE SCALE GENOMIC DNA]</scope>
    <source>
        <strain evidence="8 9">MCCC 1A09965</strain>
    </source>
</reference>
<dbReference type="SMART" id="SM00829">
    <property type="entry name" value="PKS_ER"/>
    <property type="match status" value="1"/>
</dbReference>
<dbReference type="InterPro" id="IPR011032">
    <property type="entry name" value="GroES-like_sf"/>
</dbReference>
<dbReference type="GO" id="GO:0005829">
    <property type="term" value="C:cytosol"/>
    <property type="evidence" value="ECO:0007669"/>
    <property type="project" value="TreeGrafter"/>
</dbReference>
<comment type="similarity">
    <text evidence="6">Belongs to the zinc-containing alcohol dehydrogenase family.</text>
</comment>
<dbReference type="SUPFAM" id="SSF51735">
    <property type="entry name" value="NAD(P)-binding Rossmann-fold domains"/>
    <property type="match status" value="1"/>
</dbReference>
<dbReference type="InterPro" id="IPR020843">
    <property type="entry name" value="ER"/>
</dbReference>
<evidence type="ECO:0000259" key="7">
    <source>
        <dbReference type="SMART" id="SM00829"/>
    </source>
</evidence>
<dbReference type="Gene3D" id="3.40.50.720">
    <property type="entry name" value="NAD(P)-binding Rossmann-like Domain"/>
    <property type="match status" value="1"/>
</dbReference>
<comment type="cofactor">
    <cofactor evidence="1 6">
        <name>Zn(2+)</name>
        <dbReference type="ChEBI" id="CHEBI:29105"/>
    </cofactor>
</comment>
<evidence type="ECO:0000256" key="2">
    <source>
        <dbReference type="ARBA" id="ARBA00022723"/>
    </source>
</evidence>
<dbReference type="GO" id="GO:0046294">
    <property type="term" value="P:formaldehyde catabolic process"/>
    <property type="evidence" value="ECO:0007669"/>
    <property type="project" value="TreeGrafter"/>
</dbReference>
<dbReference type="OrthoDB" id="9770544at2"/>
<dbReference type="CDD" id="cd08279">
    <property type="entry name" value="Zn_ADH_class_III"/>
    <property type="match status" value="1"/>
</dbReference>
<proteinExistence type="inferred from homology"/>
<organism evidence="8 9">
    <name type="scientific">Qipengyuania oceanensis</name>
    <dbReference type="NCBI Taxonomy" id="1463597"/>
    <lineage>
        <taxon>Bacteria</taxon>
        <taxon>Pseudomonadati</taxon>
        <taxon>Pseudomonadota</taxon>
        <taxon>Alphaproteobacteria</taxon>
        <taxon>Sphingomonadales</taxon>
        <taxon>Erythrobacteraceae</taxon>
        <taxon>Qipengyuania</taxon>
    </lineage>
</organism>
<keyword evidence="4" id="KW-0560">Oxidoreductase</keyword>
<feature type="domain" description="Enoyl reductase (ER)" evidence="7">
    <location>
        <begin position="8"/>
        <end position="359"/>
    </location>
</feature>
<evidence type="ECO:0000313" key="8">
    <source>
        <dbReference type="EMBL" id="MXO63795.1"/>
    </source>
</evidence>
<dbReference type="RefSeq" id="WP_160676695.1">
    <property type="nucleotide sequence ID" value="NZ_WTYN01000003.1"/>
</dbReference>
<evidence type="ECO:0000256" key="1">
    <source>
        <dbReference type="ARBA" id="ARBA00001947"/>
    </source>
</evidence>
<gene>
    <name evidence="8" type="ORF">GRI48_12315</name>
</gene>
<dbReference type="AlphaFoldDB" id="A0A844YJW7"/>
<keyword evidence="3 6" id="KW-0862">Zinc</keyword>
<dbReference type="InterPro" id="IPR013149">
    <property type="entry name" value="ADH-like_C"/>
</dbReference>
<evidence type="ECO:0000256" key="4">
    <source>
        <dbReference type="ARBA" id="ARBA00023002"/>
    </source>
</evidence>
<evidence type="ECO:0000256" key="6">
    <source>
        <dbReference type="RuleBase" id="RU361277"/>
    </source>
</evidence>